<organism evidence="1 2">
    <name type="scientific">Roseobacter sinensis</name>
    <dbReference type="NCBI Taxonomy" id="2931391"/>
    <lineage>
        <taxon>Bacteria</taxon>
        <taxon>Pseudomonadati</taxon>
        <taxon>Pseudomonadota</taxon>
        <taxon>Alphaproteobacteria</taxon>
        <taxon>Rhodobacterales</taxon>
        <taxon>Roseobacteraceae</taxon>
        <taxon>Roseobacter</taxon>
    </lineage>
</organism>
<dbReference type="EMBL" id="JALIEB010000016">
    <property type="protein sequence ID" value="MCV3273485.1"/>
    <property type="molecule type" value="Genomic_DNA"/>
</dbReference>
<gene>
    <name evidence="1" type="ORF">MUB52_18795</name>
</gene>
<protein>
    <recommendedName>
        <fullName evidence="3">IrrE N-terminal-like domain-containing protein</fullName>
    </recommendedName>
</protein>
<proteinExistence type="predicted"/>
<dbReference type="Proteomes" id="UP001208690">
    <property type="component" value="Unassembled WGS sequence"/>
</dbReference>
<feature type="non-terminal residue" evidence="1">
    <location>
        <position position="1"/>
    </location>
</feature>
<accession>A0ABT3BIW7</accession>
<evidence type="ECO:0000313" key="2">
    <source>
        <dbReference type="Proteomes" id="UP001208690"/>
    </source>
</evidence>
<sequence>EILVPYAPETFDGIIRKLMQTGLEPSFLSSKLISSADACRFDQVQKGSLNETPTVVDKSIEAVSRVFGWGKDQLLSAQPLSVPALAGAQARFKMPARRNADQTTLYAAYAFYLARLVLQATPKGPLNPVPDEPDAFLELYHASYQELDFRNLLNFCWDLGIPIMPLSDGGQFHGACWRMEGRNVVVMKQRTPHTGRWLFDLLHELYHVSQRPEETDFLVLEAAETSVERRESDEEIRASQFAGEVALRGQAENLTQVVINQSNGDIRRVKSLVSQVAEAHDIDVGLFANYLAFRLQMQGINWWGAAANLQRSSEDPWEIARDVFCERFSFEGIDATDQSILDRALERT</sequence>
<reference evidence="1 2" key="1">
    <citation type="submission" date="2022-04" db="EMBL/GenBank/DDBJ databases">
        <title>Roseobacter sp. WL0113 is a bacterium isolated from neritic sediment.</title>
        <authorList>
            <person name="Wang L."/>
            <person name="He W."/>
            <person name="Zhang D.-F."/>
        </authorList>
    </citation>
    <scope>NUCLEOTIDE SEQUENCE [LARGE SCALE GENOMIC DNA]</scope>
    <source>
        <strain evidence="1 2">WL0113</strain>
    </source>
</reference>
<evidence type="ECO:0000313" key="1">
    <source>
        <dbReference type="EMBL" id="MCV3273485.1"/>
    </source>
</evidence>
<dbReference type="RefSeq" id="WP_263845710.1">
    <property type="nucleotide sequence ID" value="NZ_JALIEB010000016.1"/>
</dbReference>
<evidence type="ECO:0008006" key="3">
    <source>
        <dbReference type="Google" id="ProtNLM"/>
    </source>
</evidence>
<comment type="caution">
    <text evidence="1">The sequence shown here is derived from an EMBL/GenBank/DDBJ whole genome shotgun (WGS) entry which is preliminary data.</text>
</comment>
<name>A0ABT3BIW7_9RHOB</name>
<keyword evidence="2" id="KW-1185">Reference proteome</keyword>